<dbReference type="SUPFAM" id="SSF144020">
    <property type="entry name" value="FdhE-like"/>
    <property type="match status" value="1"/>
</dbReference>
<dbReference type="HAMAP" id="MF_00611">
    <property type="entry name" value="FdeH"/>
    <property type="match status" value="1"/>
</dbReference>
<feature type="domain" description="FdhE C-terminal" evidence="6">
    <location>
        <begin position="222"/>
        <end position="299"/>
    </location>
</feature>
<dbReference type="InterPro" id="IPR056797">
    <property type="entry name" value="FdhE_central"/>
</dbReference>
<organism evidence="7 8">
    <name type="scientific">Candidatus Desulfobacillus denitrificans</name>
    <dbReference type="NCBI Taxonomy" id="2608985"/>
    <lineage>
        <taxon>Bacteria</taxon>
        <taxon>Pseudomonadati</taxon>
        <taxon>Pseudomonadota</taxon>
        <taxon>Betaproteobacteria</taxon>
        <taxon>Candidatus Desulfobacillus</taxon>
    </lineage>
</organism>
<accession>A0A809QZD6</accession>
<feature type="domain" description="FdhE N-terminal" evidence="4">
    <location>
        <begin position="17"/>
        <end position="174"/>
    </location>
</feature>
<comment type="subcellular location">
    <subcellularLocation>
        <location evidence="2">Cytoplasm</location>
    </subcellularLocation>
</comment>
<dbReference type="InterPro" id="IPR024064">
    <property type="entry name" value="FdhE-like_sf"/>
</dbReference>
<gene>
    <name evidence="2" type="primary">fdhE</name>
    <name evidence="7" type="ORF">DSYM_14720</name>
</gene>
<dbReference type="KEGG" id="ddz:DSYM_14720"/>
<evidence type="ECO:0000256" key="2">
    <source>
        <dbReference type="HAMAP-Rule" id="MF_00611"/>
    </source>
</evidence>
<dbReference type="Gene3D" id="3.90.1670.10">
    <property type="entry name" value="FdhE-like domain"/>
    <property type="match status" value="1"/>
</dbReference>
<reference evidence="7" key="1">
    <citation type="journal article" name="DNA Res.">
        <title>The physiological potential of anammox bacteria as revealed by their core genome structure.</title>
        <authorList>
            <person name="Okubo T."/>
            <person name="Toyoda A."/>
            <person name="Fukuhara K."/>
            <person name="Uchiyama I."/>
            <person name="Harigaya Y."/>
            <person name="Kuroiwa M."/>
            <person name="Suzuki T."/>
            <person name="Murakami Y."/>
            <person name="Suwa Y."/>
            <person name="Takami H."/>
        </authorList>
    </citation>
    <scope>NUCLEOTIDE SEQUENCE</scope>
    <source>
        <strain evidence="7">317325-3</strain>
    </source>
</reference>
<proteinExistence type="inferred from homology"/>
<dbReference type="GO" id="GO:0051604">
    <property type="term" value="P:protein maturation"/>
    <property type="evidence" value="ECO:0007669"/>
    <property type="project" value="TreeGrafter"/>
</dbReference>
<feature type="region of interest" description="Disordered" evidence="3">
    <location>
        <begin position="1"/>
        <end position="21"/>
    </location>
</feature>
<dbReference type="AlphaFoldDB" id="A0A809QZD6"/>
<sequence>MSTLLEPGQIPQASGEPPLVLPPDAKDVFAHRARRFAQLAEGHPLGDYLRFMGCLAQAQQRALDAMAAVPVSDDAAKSQSRQHGMPLVPAQSWPRDAAWRAALTAILADAAPAASEAAATTIEALHALDGAVLDGLAGRVLRTELYGGHADKLPFVAAALQVYWTKLAVQLGAEIVPLDVKSVCPCCGALPAVSVIGACAEVPGLRYLHCSLCNTEWNLTRVKCTSCDAPESSVAYQHVEGDKGLVQAETCDVCKAYLKLVRRDKDAAADPVADDLATLALDILVDESGFSRSGPNLLLVPGGG</sequence>
<dbReference type="NCBIfam" id="TIGR01562">
    <property type="entry name" value="FdhE"/>
    <property type="match status" value="1"/>
</dbReference>
<feature type="domain" description="FdhE central" evidence="5">
    <location>
        <begin position="183"/>
        <end position="221"/>
    </location>
</feature>
<dbReference type="GO" id="GO:0005829">
    <property type="term" value="C:cytosol"/>
    <property type="evidence" value="ECO:0007669"/>
    <property type="project" value="TreeGrafter"/>
</dbReference>
<dbReference type="InterPro" id="IPR006452">
    <property type="entry name" value="Formate_DH_accessory"/>
</dbReference>
<protein>
    <recommendedName>
        <fullName evidence="2">Protein FdhE homolog</fullName>
    </recommendedName>
</protein>
<dbReference type="EMBL" id="AP021857">
    <property type="protein sequence ID" value="BBO20773.1"/>
    <property type="molecule type" value="Genomic_DNA"/>
</dbReference>
<evidence type="ECO:0000259" key="4">
    <source>
        <dbReference type="Pfam" id="PF04216"/>
    </source>
</evidence>
<evidence type="ECO:0000259" key="6">
    <source>
        <dbReference type="Pfam" id="PF24860"/>
    </source>
</evidence>
<dbReference type="Pfam" id="PF24859">
    <property type="entry name" value="FdhE_central"/>
    <property type="match status" value="1"/>
</dbReference>
<evidence type="ECO:0000313" key="8">
    <source>
        <dbReference type="Proteomes" id="UP000662914"/>
    </source>
</evidence>
<evidence type="ECO:0000256" key="3">
    <source>
        <dbReference type="SAM" id="MobiDB-lite"/>
    </source>
</evidence>
<dbReference type="PIRSF" id="PIRSF018296">
    <property type="entry name" value="Format_dh_formtn"/>
    <property type="match status" value="1"/>
</dbReference>
<evidence type="ECO:0000313" key="7">
    <source>
        <dbReference type="EMBL" id="BBO20773.1"/>
    </source>
</evidence>
<dbReference type="PANTHER" id="PTHR37689:SF1">
    <property type="entry name" value="PROTEIN FDHE"/>
    <property type="match status" value="1"/>
</dbReference>
<dbReference type="InterPro" id="IPR056774">
    <property type="entry name" value="FdhE_N"/>
</dbReference>
<keyword evidence="1 2" id="KW-0963">Cytoplasm</keyword>
<dbReference type="CDD" id="cd16341">
    <property type="entry name" value="FdhE"/>
    <property type="match status" value="1"/>
</dbReference>
<dbReference type="PANTHER" id="PTHR37689">
    <property type="entry name" value="PROTEIN FDHE"/>
    <property type="match status" value="1"/>
</dbReference>
<dbReference type="Pfam" id="PF04216">
    <property type="entry name" value="FdhE_N"/>
    <property type="match status" value="1"/>
</dbReference>
<dbReference type="InterPro" id="IPR056796">
    <property type="entry name" value="FdhE_C"/>
</dbReference>
<comment type="similarity">
    <text evidence="2">Belongs to the FdhE family.</text>
</comment>
<name>A0A809QZD6_9PROT</name>
<dbReference type="Pfam" id="PF24860">
    <property type="entry name" value="FdhE_C"/>
    <property type="match status" value="1"/>
</dbReference>
<evidence type="ECO:0000256" key="1">
    <source>
        <dbReference type="ARBA" id="ARBA00022490"/>
    </source>
</evidence>
<dbReference type="Proteomes" id="UP000662914">
    <property type="component" value="Chromosome"/>
</dbReference>
<dbReference type="GO" id="GO:0008199">
    <property type="term" value="F:ferric iron binding"/>
    <property type="evidence" value="ECO:0007669"/>
    <property type="project" value="TreeGrafter"/>
</dbReference>
<evidence type="ECO:0000259" key="5">
    <source>
        <dbReference type="Pfam" id="PF24859"/>
    </source>
</evidence>
<comment type="function">
    <text evidence="2">Necessary for formate dehydrogenase activity.</text>
</comment>